<dbReference type="SMART" id="SM00507">
    <property type="entry name" value="HNHc"/>
    <property type="match status" value="1"/>
</dbReference>
<dbReference type="CDD" id="cd00085">
    <property type="entry name" value="HNHc"/>
    <property type="match status" value="1"/>
</dbReference>
<dbReference type="GO" id="GO:0004519">
    <property type="term" value="F:endonuclease activity"/>
    <property type="evidence" value="ECO:0007669"/>
    <property type="project" value="UniProtKB-KW"/>
</dbReference>
<name>A0A8S5R4T8_9CAUD</name>
<accession>A0A8S5R4T8</accession>
<reference evidence="2" key="1">
    <citation type="journal article" date="2021" name="Proc. Natl. Acad. Sci. U.S.A.">
        <title>A Catalog of Tens of Thousands of Viruses from Human Metagenomes Reveals Hidden Associations with Chronic Diseases.</title>
        <authorList>
            <person name="Tisza M.J."/>
            <person name="Buck C.B."/>
        </authorList>
    </citation>
    <scope>NUCLEOTIDE SEQUENCE</scope>
    <source>
        <strain evidence="2">CtxlX31</strain>
    </source>
</reference>
<evidence type="ECO:0000313" key="2">
    <source>
        <dbReference type="EMBL" id="DAE26138.1"/>
    </source>
</evidence>
<keyword evidence="2" id="KW-0547">Nucleotide-binding</keyword>
<keyword evidence="2" id="KW-0540">Nuclease</keyword>
<keyword evidence="2" id="KW-0067">ATP-binding</keyword>
<dbReference type="GO" id="GO:0004386">
    <property type="term" value="F:helicase activity"/>
    <property type="evidence" value="ECO:0007669"/>
    <property type="project" value="UniProtKB-KW"/>
</dbReference>
<keyword evidence="2" id="KW-0378">Hydrolase</keyword>
<evidence type="ECO:0000259" key="1">
    <source>
        <dbReference type="SMART" id="SM00507"/>
    </source>
</evidence>
<keyword evidence="2" id="KW-0347">Helicase</keyword>
<keyword evidence="2" id="KW-0255">Endonuclease</keyword>
<protein>
    <submittedName>
        <fullName evidence="2">DNA annealing helicase and endonuclease</fullName>
    </submittedName>
</protein>
<dbReference type="EMBL" id="BK015810">
    <property type="protein sequence ID" value="DAE26138.1"/>
    <property type="molecule type" value="Genomic_DNA"/>
</dbReference>
<organism evidence="2">
    <name type="scientific">Myoviridae sp. ctxlX31</name>
    <dbReference type="NCBI Taxonomy" id="2827293"/>
    <lineage>
        <taxon>Viruses</taxon>
        <taxon>Duplodnaviria</taxon>
        <taxon>Heunggongvirae</taxon>
        <taxon>Uroviricota</taxon>
        <taxon>Caudoviricetes</taxon>
    </lineage>
</organism>
<sequence length="155" mass="18089">MPIKPENRKRYPANWKDIRKDILKRADNKCEFCGIENYAIRENGSKVVLTIAHLDHTPENCDYSNLRALCQRCHNRYDAKHRAETRRKAVEQMPKWNASVGLQLTIDYEDIEADTEAEAIQIAKDRALEDIDYNNCECDTSNPIVYCCYKEDSDE</sequence>
<dbReference type="InterPro" id="IPR003615">
    <property type="entry name" value="HNH_nuc"/>
</dbReference>
<proteinExistence type="predicted"/>
<feature type="domain" description="HNH nuclease" evidence="1">
    <location>
        <begin position="17"/>
        <end position="75"/>
    </location>
</feature>